<evidence type="ECO:0000313" key="1">
    <source>
        <dbReference type="EMBL" id="SFT84440.1"/>
    </source>
</evidence>
<dbReference type="EMBL" id="FPAU01000002">
    <property type="protein sequence ID" value="SFT84440.1"/>
    <property type="molecule type" value="Genomic_DNA"/>
</dbReference>
<keyword evidence="2" id="KW-1185">Reference proteome</keyword>
<accession>A0A1I7BB39</accession>
<protein>
    <submittedName>
        <fullName evidence="1">Uncharacterized protein</fullName>
    </submittedName>
</protein>
<gene>
    <name evidence="1" type="ORF">SAMN05192562_102441</name>
</gene>
<evidence type="ECO:0000313" key="2">
    <source>
        <dbReference type="Proteomes" id="UP000199187"/>
    </source>
</evidence>
<sequence length="205" mass="23565">MNNKTCIVLTEDYYLYLGFKHLASDYDCMMCDFSGKQINHIDFLHPIIIVDLRMLITGKWVGFSKLRERYPGSLFLRLSHRSVSGFISGNAELEADNKYINNTIFRMASTIPCAMHFDDRNDDSATKLTKVEDRLIPLFAGGTIIALQSRAIRSSTKTLYAHRIKISNKLGLRRPSYLTFFLKSMSDKFFAVRQTGLSIFEYDCK</sequence>
<dbReference type="AlphaFoldDB" id="A0A1I7BB39"/>
<dbReference type="RefSeq" id="WP_090121323.1">
    <property type="nucleotide sequence ID" value="NZ_CP045300.1"/>
</dbReference>
<proteinExistence type="predicted"/>
<dbReference type="Proteomes" id="UP000199187">
    <property type="component" value="Unassembled WGS sequence"/>
</dbReference>
<name>A0A1I7BB39_9ENTR</name>
<reference evidence="2" key="1">
    <citation type="submission" date="2016-10" db="EMBL/GenBank/DDBJ databases">
        <authorList>
            <person name="Varghese N."/>
            <person name="Submissions S."/>
        </authorList>
    </citation>
    <scope>NUCLEOTIDE SEQUENCE [LARGE SCALE GENOMIC DNA]</scope>
    <source>
        <strain evidence="2">Ah-143</strain>
    </source>
</reference>
<organism evidence="1 2">
    <name type="scientific">Kosakonia arachidis</name>
    <dbReference type="NCBI Taxonomy" id="551989"/>
    <lineage>
        <taxon>Bacteria</taxon>
        <taxon>Pseudomonadati</taxon>
        <taxon>Pseudomonadota</taxon>
        <taxon>Gammaproteobacteria</taxon>
        <taxon>Enterobacterales</taxon>
        <taxon>Enterobacteriaceae</taxon>
        <taxon>Kosakonia</taxon>
    </lineage>
</organism>
<dbReference type="OrthoDB" id="6640278at2"/>